<name>A0A4V0ZAH6_9BACT</name>
<dbReference type="EMBL" id="CP034841">
    <property type="protein sequence ID" value="QBF34732.1"/>
    <property type="molecule type" value="Genomic_DNA"/>
</dbReference>
<dbReference type="RefSeq" id="WP_130429509.1">
    <property type="nucleotide sequence ID" value="NZ_CP034841.1"/>
</dbReference>
<evidence type="ECO:0008006" key="3">
    <source>
        <dbReference type="Google" id="ProtNLM"/>
    </source>
</evidence>
<dbReference type="Proteomes" id="UP000289326">
    <property type="component" value="Chromosome"/>
</dbReference>
<keyword evidence="2" id="KW-1185">Reference proteome</keyword>
<gene>
    <name evidence="1" type="ORF">EG856_02270</name>
</gene>
<protein>
    <recommendedName>
        <fullName evidence="3">HNH endonuclease</fullName>
    </recommendedName>
</protein>
<sequence>MLNRTKIWRNYFGNRFSGFDYCGREISINSPWTIEHINADINSNAYSNLIPAHYESNYNKANKSVWWDNDYELRVIKLKNSDYQYAIKRRKYDEENFEWVTPRNFR</sequence>
<evidence type="ECO:0000313" key="1">
    <source>
        <dbReference type="EMBL" id="QBF34732.1"/>
    </source>
</evidence>
<reference evidence="1 2" key="1">
    <citation type="submission" date="2019-01" db="EMBL/GenBank/DDBJ databases">
        <title>Complete sequence and annotation of the Mycoplasma phocirhinis strain 852T genome.</title>
        <authorList>
            <person name="Frasca S.Jr."/>
            <person name="Kutish G.F."/>
            <person name="Castellanos Gell J."/>
            <person name="Michaels D.L."/>
            <person name="Brown D.R."/>
        </authorList>
    </citation>
    <scope>NUCLEOTIDE SEQUENCE [LARGE SCALE GENOMIC DNA]</scope>
    <source>
        <strain evidence="1 2">852</strain>
    </source>
</reference>
<proteinExistence type="predicted"/>
<organism evidence="1 2">
    <name type="scientific">Mycoplasmopsis phocirhinis</name>
    <dbReference type="NCBI Taxonomy" id="142650"/>
    <lineage>
        <taxon>Bacteria</taxon>
        <taxon>Bacillati</taxon>
        <taxon>Mycoplasmatota</taxon>
        <taxon>Mycoplasmoidales</taxon>
        <taxon>Metamycoplasmataceae</taxon>
        <taxon>Mycoplasmopsis</taxon>
    </lineage>
</organism>
<evidence type="ECO:0000313" key="2">
    <source>
        <dbReference type="Proteomes" id="UP000289326"/>
    </source>
</evidence>
<dbReference type="KEGG" id="mphi:EG856_02270"/>
<accession>A0A4V0ZAH6</accession>
<dbReference type="AlphaFoldDB" id="A0A4V0ZAH6"/>